<dbReference type="Proteomes" id="UP001620460">
    <property type="component" value="Unassembled WGS sequence"/>
</dbReference>
<keyword evidence="2" id="KW-0378">Hydrolase</keyword>
<dbReference type="Pfam" id="PF12146">
    <property type="entry name" value="Hydrolase_4"/>
    <property type="match status" value="1"/>
</dbReference>
<dbReference type="PANTHER" id="PTHR43798:SF33">
    <property type="entry name" value="HYDROLASE, PUTATIVE (AFU_ORTHOLOGUE AFUA_2G14860)-RELATED"/>
    <property type="match status" value="1"/>
</dbReference>
<dbReference type="InterPro" id="IPR029058">
    <property type="entry name" value="AB_hydrolase_fold"/>
</dbReference>
<proteinExistence type="predicted"/>
<sequence length="283" mass="30790">MTPPAPDIVPVETVDGARFELILVMSPEAPARRALLWLPAMGVPARHYLPLAQELAARGVTVAIHEWRGIGSSDRRARRRMDWGYRELLERDLAASAALLGDRMPGIPWAMGGHSLGGQLACLYAALHPQQVDGLVLVASGAPYWRAFPHPWSLRAAFHLAPLLAHLRGHLPGRRLGFAGNEARGVIADWARTGRSGRYAARGMAQDLEAALAELRTPVLAIRLCDDWLVPPASLDWLLGKLPASPVQRVELAADALDGQRADHFAWMKAPAAVADAIANWLR</sequence>
<dbReference type="InterPro" id="IPR050266">
    <property type="entry name" value="AB_hydrolase_sf"/>
</dbReference>
<name>A0ABW8JWK3_9GAMM</name>
<evidence type="ECO:0000313" key="2">
    <source>
        <dbReference type="EMBL" id="MFK2905538.1"/>
    </source>
</evidence>
<gene>
    <name evidence="2" type="ORF">ISP17_16375</name>
</gene>
<keyword evidence="3" id="KW-1185">Reference proteome</keyword>
<reference evidence="2 3" key="1">
    <citation type="submission" date="2020-10" db="EMBL/GenBank/DDBJ databases">
        <title>Phylogeny of dyella-like bacteria.</title>
        <authorList>
            <person name="Fu J."/>
        </authorList>
    </citation>
    <scope>NUCLEOTIDE SEQUENCE [LARGE SCALE GENOMIC DNA]</scope>
    <source>
        <strain evidence="2 3">Gsoil3046</strain>
    </source>
</reference>
<evidence type="ECO:0000259" key="1">
    <source>
        <dbReference type="Pfam" id="PF12146"/>
    </source>
</evidence>
<feature type="domain" description="Serine aminopeptidase S33" evidence="1">
    <location>
        <begin position="31"/>
        <end position="245"/>
    </location>
</feature>
<dbReference type="Gene3D" id="3.40.50.1820">
    <property type="entry name" value="alpha/beta hydrolase"/>
    <property type="match status" value="1"/>
</dbReference>
<accession>A0ABW8JWK3</accession>
<evidence type="ECO:0000313" key="3">
    <source>
        <dbReference type="Proteomes" id="UP001620460"/>
    </source>
</evidence>
<protein>
    <submittedName>
        <fullName evidence="2">Alpha/beta fold hydrolase</fullName>
    </submittedName>
</protein>
<comment type="caution">
    <text evidence="2">The sequence shown here is derived from an EMBL/GenBank/DDBJ whole genome shotgun (WGS) entry which is preliminary data.</text>
</comment>
<dbReference type="SUPFAM" id="SSF53474">
    <property type="entry name" value="alpha/beta-Hydrolases"/>
    <property type="match status" value="1"/>
</dbReference>
<dbReference type="EMBL" id="JADIKM010000005">
    <property type="protein sequence ID" value="MFK2905538.1"/>
    <property type="molecule type" value="Genomic_DNA"/>
</dbReference>
<dbReference type="PIRSF" id="PIRSF037442">
    <property type="entry name" value="UCP037442_abhydr"/>
    <property type="match status" value="1"/>
</dbReference>
<organism evidence="2 3">
    <name type="scientific">Dyella ginsengisoli</name>
    <dbReference type="NCBI Taxonomy" id="363848"/>
    <lineage>
        <taxon>Bacteria</taxon>
        <taxon>Pseudomonadati</taxon>
        <taxon>Pseudomonadota</taxon>
        <taxon>Gammaproteobacteria</taxon>
        <taxon>Lysobacterales</taxon>
        <taxon>Rhodanobacteraceae</taxon>
        <taxon>Dyella</taxon>
    </lineage>
</organism>
<dbReference type="InterPro" id="IPR022742">
    <property type="entry name" value="Hydrolase_4"/>
</dbReference>
<dbReference type="PANTHER" id="PTHR43798">
    <property type="entry name" value="MONOACYLGLYCEROL LIPASE"/>
    <property type="match status" value="1"/>
</dbReference>
<dbReference type="GO" id="GO:0016787">
    <property type="term" value="F:hydrolase activity"/>
    <property type="evidence" value="ECO:0007669"/>
    <property type="project" value="UniProtKB-KW"/>
</dbReference>
<dbReference type="InterPro" id="IPR017208">
    <property type="entry name" value="UCP037442_abhydr"/>
</dbReference>